<dbReference type="GO" id="GO:0005615">
    <property type="term" value="C:extracellular space"/>
    <property type="evidence" value="ECO:0007669"/>
    <property type="project" value="TreeGrafter"/>
</dbReference>
<feature type="chain" id="PRO_5012539209" description="FAS1 domain-containing protein" evidence="1">
    <location>
        <begin position="34"/>
        <end position="573"/>
    </location>
</feature>
<feature type="domain" description="FAS1" evidence="2">
    <location>
        <begin position="46"/>
        <end position="175"/>
    </location>
</feature>
<evidence type="ECO:0000313" key="4">
    <source>
        <dbReference type="Proteomes" id="UP000218831"/>
    </source>
</evidence>
<gene>
    <name evidence="3" type="ORF">CK503_04330</name>
</gene>
<reference evidence="3 4" key="1">
    <citation type="submission" date="2017-08" db="EMBL/GenBank/DDBJ databases">
        <title>Aliifodinibius alkalisoli sp. nov., isolated from saline alkaline soil.</title>
        <authorList>
            <person name="Liu D."/>
            <person name="Zhang G."/>
        </authorList>
    </citation>
    <scope>NUCLEOTIDE SEQUENCE [LARGE SCALE GENOMIC DNA]</scope>
    <source>
        <strain evidence="3 4">WN023</strain>
    </source>
</reference>
<evidence type="ECO:0000313" key="3">
    <source>
        <dbReference type="EMBL" id="PAU94707.1"/>
    </source>
</evidence>
<feature type="domain" description="FAS1" evidence="2">
    <location>
        <begin position="310"/>
        <end position="435"/>
    </location>
</feature>
<dbReference type="Proteomes" id="UP000218831">
    <property type="component" value="Unassembled WGS sequence"/>
</dbReference>
<dbReference type="EMBL" id="NSKE01000003">
    <property type="protein sequence ID" value="PAU94707.1"/>
    <property type="molecule type" value="Genomic_DNA"/>
</dbReference>
<dbReference type="FunFam" id="2.30.180.10:FF:000032">
    <property type="entry name" value="Fasciclin domain-containing protein, putative"/>
    <property type="match status" value="4"/>
</dbReference>
<dbReference type="AlphaFoldDB" id="A0A2A2GCU9"/>
<sequence length="573" mass="59722">METTTHNPLLKLRTFLFNSFIAVLLVFTLQACGDDDNGPTDPLNETGNVAEVAQSDDNFSDLVSALSDAGLVSTLEGDGPFTVFAPTNEAFGNLPDGLLSGLTNEQLTEILSYHVIAGSEIASGDLQPEQAVEAFSSGELFITADGDVVVNDNATVVDADIEASNGTIHAIDQVLLPDSFLDVVGIVTKRYNLQSLEDAVVSENLASALQEDGPFTVFAPTNEAFGNVDLGDQSLADVLQYHVISGEVLSGDLDAVQTVETLQGEEITIESADGTVTITDNSGQMYEVTEADLQGTNGVVHIINGVLNPAPNVVDVAIDNGNFTTLVDVLGQTGLDEALQQAGPFTVFAPTDDAFSGVDLSGFSDDQLAEILQYHVVNANILAADLEAEQSVEALAGGNLFVTADGEVVVNDVATVVTADVEASNGTIHAIGNVLLPDSYQDVVGIISKRYNLQALEDAVVQAGLGGTLQGDGPFTVFAPTNAAFDEVDTSGLSDQELQDILEYHVLPQEVLSGDISSGTVTTVNGTELEITVNSDGSVTLTDQTGNTSTVTTVDLQGTNGVVHIIDGVLLPS</sequence>
<comment type="caution">
    <text evidence="3">The sequence shown here is derived from an EMBL/GenBank/DDBJ whole genome shotgun (WGS) entry which is preliminary data.</text>
</comment>
<evidence type="ECO:0000259" key="2">
    <source>
        <dbReference type="PROSITE" id="PS50213"/>
    </source>
</evidence>
<protein>
    <recommendedName>
        <fullName evidence="2">FAS1 domain-containing protein</fullName>
    </recommendedName>
</protein>
<keyword evidence="4" id="KW-1185">Reference proteome</keyword>
<dbReference type="RefSeq" id="WP_095605573.1">
    <property type="nucleotide sequence ID" value="NZ_NSKE01000003.1"/>
</dbReference>
<dbReference type="PROSITE" id="PS50213">
    <property type="entry name" value="FAS1"/>
    <property type="match status" value="4"/>
</dbReference>
<dbReference type="OrthoDB" id="1119934at2"/>
<dbReference type="SMART" id="SM00554">
    <property type="entry name" value="FAS1"/>
    <property type="match status" value="4"/>
</dbReference>
<feature type="domain" description="FAS1" evidence="2">
    <location>
        <begin position="440"/>
        <end position="570"/>
    </location>
</feature>
<organism evidence="3 4">
    <name type="scientific">Fodinibius salipaludis</name>
    <dbReference type="NCBI Taxonomy" id="2032627"/>
    <lineage>
        <taxon>Bacteria</taxon>
        <taxon>Pseudomonadati</taxon>
        <taxon>Balneolota</taxon>
        <taxon>Balneolia</taxon>
        <taxon>Balneolales</taxon>
        <taxon>Balneolaceae</taxon>
        <taxon>Fodinibius</taxon>
    </lineage>
</organism>
<dbReference type="Pfam" id="PF02469">
    <property type="entry name" value="Fasciclin"/>
    <property type="match status" value="4"/>
</dbReference>
<accession>A0A2A2GCU9</accession>
<dbReference type="PANTHER" id="PTHR10900:SF77">
    <property type="entry name" value="FI19380P1"/>
    <property type="match status" value="1"/>
</dbReference>
<dbReference type="InterPro" id="IPR000782">
    <property type="entry name" value="FAS1_domain"/>
</dbReference>
<dbReference type="PANTHER" id="PTHR10900">
    <property type="entry name" value="PERIOSTIN-RELATED"/>
    <property type="match status" value="1"/>
</dbReference>
<evidence type="ECO:0000256" key="1">
    <source>
        <dbReference type="SAM" id="SignalP"/>
    </source>
</evidence>
<name>A0A2A2GCU9_9BACT</name>
<proteinExistence type="predicted"/>
<keyword evidence="1" id="KW-0732">Signal</keyword>
<dbReference type="Gene3D" id="2.30.180.10">
    <property type="entry name" value="FAS1 domain"/>
    <property type="match status" value="4"/>
</dbReference>
<feature type="signal peptide" evidence="1">
    <location>
        <begin position="1"/>
        <end position="33"/>
    </location>
</feature>
<dbReference type="InterPro" id="IPR036378">
    <property type="entry name" value="FAS1_dom_sf"/>
</dbReference>
<dbReference type="InterPro" id="IPR050904">
    <property type="entry name" value="Adhesion/Biosynth-related"/>
</dbReference>
<feature type="domain" description="FAS1" evidence="2">
    <location>
        <begin position="180"/>
        <end position="307"/>
    </location>
</feature>
<dbReference type="SUPFAM" id="SSF82153">
    <property type="entry name" value="FAS1 domain"/>
    <property type="match status" value="4"/>
</dbReference>